<dbReference type="InterPro" id="IPR003869">
    <property type="entry name" value="Polysac_CapD-like"/>
</dbReference>
<gene>
    <name evidence="3" type="ORF">ACFQRG_14535</name>
</gene>
<evidence type="ECO:0000313" key="4">
    <source>
        <dbReference type="Proteomes" id="UP001596505"/>
    </source>
</evidence>
<proteinExistence type="inferred from homology"/>
<dbReference type="Pfam" id="PF02719">
    <property type="entry name" value="Polysacc_synt_2"/>
    <property type="match status" value="1"/>
</dbReference>
<evidence type="ECO:0000256" key="1">
    <source>
        <dbReference type="ARBA" id="ARBA00007430"/>
    </source>
</evidence>
<feature type="domain" description="Polysaccharide biosynthesis protein CapD-like" evidence="2">
    <location>
        <begin position="7"/>
        <end position="280"/>
    </location>
</feature>
<dbReference type="SUPFAM" id="SSF51735">
    <property type="entry name" value="NAD(P)-binding Rossmann-fold domains"/>
    <property type="match status" value="1"/>
</dbReference>
<accession>A0ABW2Q299</accession>
<organism evidence="3 4">
    <name type="scientific">Scopulibacillus cellulosilyticus</name>
    <dbReference type="NCBI Taxonomy" id="2665665"/>
    <lineage>
        <taxon>Bacteria</taxon>
        <taxon>Bacillati</taxon>
        <taxon>Bacillota</taxon>
        <taxon>Bacilli</taxon>
        <taxon>Bacillales</taxon>
        <taxon>Sporolactobacillaceae</taxon>
        <taxon>Scopulibacillus</taxon>
    </lineage>
</organism>
<dbReference type="InterPro" id="IPR051203">
    <property type="entry name" value="Polysaccharide_Synthase-Rel"/>
</dbReference>
<dbReference type="PANTHER" id="PTHR43318:SF2">
    <property type="entry name" value="UDP-N-ACETYLGLUCOSAMINE 4,6-DEHYDRATASE (INVERTING)"/>
    <property type="match status" value="1"/>
</dbReference>
<reference evidence="4" key="1">
    <citation type="journal article" date="2019" name="Int. J. Syst. Evol. Microbiol.">
        <title>The Global Catalogue of Microorganisms (GCM) 10K type strain sequencing project: providing services to taxonomists for standard genome sequencing and annotation.</title>
        <authorList>
            <consortium name="The Broad Institute Genomics Platform"/>
            <consortium name="The Broad Institute Genome Sequencing Center for Infectious Disease"/>
            <person name="Wu L."/>
            <person name="Ma J."/>
        </authorList>
    </citation>
    <scope>NUCLEOTIDE SEQUENCE [LARGE SCALE GENOMIC DNA]</scope>
    <source>
        <strain evidence="4">CGMCC 1.16305</strain>
    </source>
</reference>
<keyword evidence="4" id="KW-1185">Reference proteome</keyword>
<dbReference type="CDD" id="cd05237">
    <property type="entry name" value="UDP_invert_4-6DH_SDR_e"/>
    <property type="match status" value="1"/>
</dbReference>
<dbReference type="Gene3D" id="3.40.50.720">
    <property type="entry name" value="NAD(P)-binding Rossmann-like Domain"/>
    <property type="match status" value="1"/>
</dbReference>
<comment type="similarity">
    <text evidence="1">Belongs to the polysaccharide synthase family.</text>
</comment>
<name>A0ABW2Q299_9BACL</name>
<comment type="caution">
    <text evidence="3">The sequence shown here is derived from an EMBL/GenBank/DDBJ whole genome shotgun (WGS) entry which is preliminary data.</text>
</comment>
<dbReference type="InterPro" id="IPR036291">
    <property type="entry name" value="NAD(P)-bd_dom_sf"/>
</dbReference>
<dbReference type="RefSeq" id="WP_380967254.1">
    <property type="nucleotide sequence ID" value="NZ_JBHTCO010000019.1"/>
</dbReference>
<evidence type="ECO:0000313" key="3">
    <source>
        <dbReference type="EMBL" id="MFC7394170.1"/>
    </source>
</evidence>
<protein>
    <submittedName>
        <fullName evidence="3">Polysaccharide biosynthesis protein</fullName>
    </submittedName>
</protein>
<dbReference type="Proteomes" id="UP001596505">
    <property type="component" value="Unassembled WGS sequence"/>
</dbReference>
<sequence>MFNNHTILVTGGTGSWGQETVKQLLFQNPKEIRIFSRNETLQVEMEQQFGNHHQLKFIIGDIRNQEELIEACKGVDIVYHLAALKHVPICENHPSEAFKTNVHGTQNVIEAAIKNNVRKVVYLSTDKAADPSNIYGMTKAIGEKLMIYANTKSVMTKFICVRSGNVLGTSGSVVQVFKNQINNSRQIGITDRRMTRFFLTMEQAVKFLFKATKIGKGGEIFVMKMPSIKIDDLAQVLIDESGYKNIKIKEVGIRPGEKLNENLFSESESTRTKYFNHHYFVILPTIRIEGLKDYSAYENVNLHGYSSEMAPMTKKEIKEMLRSGDLL</sequence>
<dbReference type="EMBL" id="JBHTCO010000019">
    <property type="protein sequence ID" value="MFC7394170.1"/>
    <property type="molecule type" value="Genomic_DNA"/>
</dbReference>
<evidence type="ECO:0000259" key="2">
    <source>
        <dbReference type="Pfam" id="PF02719"/>
    </source>
</evidence>
<dbReference type="PANTHER" id="PTHR43318">
    <property type="entry name" value="UDP-N-ACETYLGLUCOSAMINE 4,6-DEHYDRATASE"/>
    <property type="match status" value="1"/>
</dbReference>